<feature type="domain" description="C-type lectin" evidence="1">
    <location>
        <begin position="1"/>
        <end position="112"/>
    </location>
</feature>
<dbReference type="Gene3D" id="3.10.100.10">
    <property type="entry name" value="Mannose-Binding Protein A, subunit A"/>
    <property type="match status" value="1"/>
</dbReference>
<reference evidence="2 3" key="1">
    <citation type="submission" date="2024-05" db="EMBL/GenBank/DDBJ databases">
        <authorList>
            <person name="Wallberg A."/>
        </authorList>
    </citation>
    <scope>NUCLEOTIDE SEQUENCE [LARGE SCALE GENOMIC DNA]</scope>
</reference>
<dbReference type="InterPro" id="IPR016187">
    <property type="entry name" value="CTDL_fold"/>
</dbReference>
<dbReference type="Proteomes" id="UP001497623">
    <property type="component" value="Unassembled WGS sequence"/>
</dbReference>
<evidence type="ECO:0000259" key="1">
    <source>
        <dbReference type="PROSITE" id="PS50041"/>
    </source>
</evidence>
<accession>A0AAV2QDH4</accession>
<organism evidence="2 3">
    <name type="scientific">Meganyctiphanes norvegica</name>
    <name type="common">Northern krill</name>
    <name type="synonym">Thysanopoda norvegica</name>
    <dbReference type="NCBI Taxonomy" id="48144"/>
    <lineage>
        <taxon>Eukaryota</taxon>
        <taxon>Metazoa</taxon>
        <taxon>Ecdysozoa</taxon>
        <taxon>Arthropoda</taxon>
        <taxon>Crustacea</taxon>
        <taxon>Multicrustacea</taxon>
        <taxon>Malacostraca</taxon>
        <taxon>Eumalacostraca</taxon>
        <taxon>Eucarida</taxon>
        <taxon>Euphausiacea</taxon>
        <taxon>Euphausiidae</taxon>
        <taxon>Meganyctiphanes</taxon>
    </lineage>
</organism>
<dbReference type="EMBL" id="CAXKWB010005195">
    <property type="protein sequence ID" value="CAL4077240.1"/>
    <property type="molecule type" value="Genomic_DNA"/>
</dbReference>
<feature type="non-terminal residue" evidence="2">
    <location>
        <position position="1"/>
    </location>
</feature>
<evidence type="ECO:0000313" key="2">
    <source>
        <dbReference type="EMBL" id="CAL4077240.1"/>
    </source>
</evidence>
<dbReference type="InterPro" id="IPR001304">
    <property type="entry name" value="C-type_lectin-like"/>
</dbReference>
<name>A0AAV2QDH4_MEGNR</name>
<proteinExistence type="predicted"/>
<sequence>CFTFFPNDGHYSWLGAQAKCAGLGLKMAHPRDAIGLRSYMWQEWGFKEPWLNLMKEVSPGTNYIWQDNGVIVTPNNPFWFTGEPIDDCVILLASSERYAQQPDQPFFTRRCEFVSYYALCEKILPGPP</sequence>
<comment type="caution">
    <text evidence="2">The sequence shown here is derived from an EMBL/GenBank/DDBJ whole genome shotgun (WGS) entry which is preliminary data.</text>
</comment>
<gene>
    <name evidence="2" type="ORF">MNOR_LOCUS10360</name>
</gene>
<keyword evidence="3" id="KW-1185">Reference proteome</keyword>
<dbReference type="InterPro" id="IPR016186">
    <property type="entry name" value="C-type_lectin-like/link_sf"/>
</dbReference>
<evidence type="ECO:0000313" key="3">
    <source>
        <dbReference type="Proteomes" id="UP001497623"/>
    </source>
</evidence>
<dbReference type="PROSITE" id="PS50041">
    <property type="entry name" value="C_TYPE_LECTIN_2"/>
    <property type="match status" value="1"/>
</dbReference>
<protein>
    <recommendedName>
        <fullName evidence="1">C-type lectin domain-containing protein</fullName>
    </recommendedName>
</protein>
<dbReference type="AlphaFoldDB" id="A0AAV2QDH4"/>
<dbReference type="SUPFAM" id="SSF56436">
    <property type="entry name" value="C-type lectin-like"/>
    <property type="match status" value="1"/>
</dbReference>